<organism evidence="1 2">
    <name type="scientific">Coniosporium uncinatum</name>
    <dbReference type="NCBI Taxonomy" id="93489"/>
    <lineage>
        <taxon>Eukaryota</taxon>
        <taxon>Fungi</taxon>
        <taxon>Dikarya</taxon>
        <taxon>Ascomycota</taxon>
        <taxon>Pezizomycotina</taxon>
        <taxon>Dothideomycetes</taxon>
        <taxon>Dothideomycetes incertae sedis</taxon>
        <taxon>Coniosporium</taxon>
    </lineage>
</organism>
<gene>
    <name evidence="1" type="ORF">LTS18_009628</name>
</gene>
<dbReference type="EMBL" id="JAWDJW010008957">
    <property type="protein sequence ID" value="KAK3059971.1"/>
    <property type="molecule type" value="Genomic_DNA"/>
</dbReference>
<name>A0ACC3D0K1_9PEZI</name>
<comment type="caution">
    <text evidence="1">The sequence shown here is derived from an EMBL/GenBank/DDBJ whole genome shotgun (WGS) entry which is preliminary data.</text>
</comment>
<dbReference type="Proteomes" id="UP001186974">
    <property type="component" value="Unassembled WGS sequence"/>
</dbReference>
<protein>
    <submittedName>
        <fullName evidence="1">Uncharacterized protein</fullName>
    </submittedName>
</protein>
<evidence type="ECO:0000313" key="1">
    <source>
        <dbReference type="EMBL" id="KAK3059971.1"/>
    </source>
</evidence>
<reference evidence="1" key="1">
    <citation type="submission" date="2024-09" db="EMBL/GenBank/DDBJ databases">
        <title>Black Yeasts Isolated from many extreme environments.</title>
        <authorList>
            <person name="Coleine C."/>
            <person name="Stajich J.E."/>
            <person name="Selbmann L."/>
        </authorList>
    </citation>
    <scope>NUCLEOTIDE SEQUENCE</scope>
    <source>
        <strain evidence="1">CCFEE 5737</strain>
    </source>
</reference>
<accession>A0ACC3D0K1</accession>
<sequence>MKGSTINYYWFIDRTYLVMANAPAGGCTADKRGPTQVRVCSSRYPDKSYWIYRVSMDHEFQAGTANVKPAGGWPLLKNKDANSPYSAGLTQEDVVVSSVEWYKLHGNTSPADVITNTEATFFSSEYSPAEFILSGKILPGSFTILVLNNPGGEAISSIFQTHSRNYPCMAGAIEWNSGKGYPGSDELQKFLQATGYYGSLDWYHQCAHRHKCEKDRSRSFTFRQDAFRTVKEISHPWKKCAAAIDHSPPFVGKNDEGYRQDE</sequence>
<evidence type="ECO:0000313" key="2">
    <source>
        <dbReference type="Proteomes" id="UP001186974"/>
    </source>
</evidence>
<proteinExistence type="predicted"/>
<keyword evidence="2" id="KW-1185">Reference proteome</keyword>